<accession>A0A7W7CAE4</accession>
<evidence type="ECO:0000313" key="3">
    <source>
        <dbReference type="Proteomes" id="UP000533598"/>
    </source>
</evidence>
<protein>
    <submittedName>
        <fullName evidence="2">Uncharacterized protein</fullName>
    </submittedName>
</protein>
<proteinExistence type="predicted"/>
<reference evidence="2 3" key="1">
    <citation type="submission" date="2020-08" db="EMBL/GenBank/DDBJ databases">
        <title>Sequencing the genomes of 1000 actinobacteria strains.</title>
        <authorList>
            <person name="Klenk H.-P."/>
        </authorList>
    </citation>
    <scope>NUCLEOTIDE SEQUENCE [LARGE SCALE GENOMIC DNA]</scope>
    <source>
        <strain evidence="2 3">DSM 44230</strain>
    </source>
</reference>
<feature type="region of interest" description="Disordered" evidence="1">
    <location>
        <begin position="17"/>
        <end position="45"/>
    </location>
</feature>
<keyword evidence="3" id="KW-1185">Reference proteome</keyword>
<dbReference type="Proteomes" id="UP000533598">
    <property type="component" value="Unassembled WGS sequence"/>
</dbReference>
<dbReference type="RefSeq" id="WP_185002123.1">
    <property type="nucleotide sequence ID" value="NZ_BAAAUI010000029.1"/>
</dbReference>
<gene>
    <name evidence="2" type="ORF">HNR67_002394</name>
</gene>
<name>A0A7W7CAE4_9PSEU</name>
<sequence length="193" mass="20266">MLASLLLVAACGGGQPTEPADAHGGHGAHGASPSPTATGARAGSASLGTQLTSMDQVIDWVRQKTGACTDAKTVSKTELPGYLGELRAKRYEPFIAEWATCAVPEHAKIGLVLFTPDKIKELQRFWLRGLSEGTLGENPDFGFGNGFAVTSAEFGTEKLGLRHLWCKPVHGVQADTFPADAEGCVFAALPGHH</sequence>
<organism evidence="2 3">
    <name type="scientific">Crossiella cryophila</name>
    <dbReference type="NCBI Taxonomy" id="43355"/>
    <lineage>
        <taxon>Bacteria</taxon>
        <taxon>Bacillati</taxon>
        <taxon>Actinomycetota</taxon>
        <taxon>Actinomycetes</taxon>
        <taxon>Pseudonocardiales</taxon>
        <taxon>Pseudonocardiaceae</taxon>
        <taxon>Crossiella</taxon>
    </lineage>
</organism>
<evidence type="ECO:0000256" key="1">
    <source>
        <dbReference type="SAM" id="MobiDB-lite"/>
    </source>
</evidence>
<dbReference type="EMBL" id="JACHMH010000001">
    <property type="protein sequence ID" value="MBB4676276.1"/>
    <property type="molecule type" value="Genomic_DNA"/>
</dbReference>
<comment type="caution">
    <text evidence="2">The sequence shown here is derived from an EMBL/GenBank/DDBJ whole genome shotgun (WGS) entry which is preliminary data.</text>
</comment>
<evidence type="ECO:0000313" key="2">
    <source>
        <dbReference type="EMBL" id="MBB4676276.1"/>
    </source>
</evidence>
<dbReference type="AlphaFoldDB" id="A0A7W7CAE4"/>